<comment type="caution">
    <text evidence="7">The sequence shown here is derived from an EMBL/GenBank/DDBJ whole genome shotgun (WGS) entry which is preliminary data.</text>
</comment>
<comment type="pathway">
    <text evidence="1 5">Carotenoid biosynthesis.</text>
</comment>
<evidence type="ECO:0000313" key="7">
    <source>
        <dbReference type="EMBL" id="MRN54222.1"/>
    </source>
</evidence>
<feature type="domain" description="Amine oxidase" evidence="6">
    <location>
        <begin position="11"/>
        <end position="501"/>
    </location>
</feature>
<evidence type="ECO:0000256" key="5">
    <source>
        <dbReference type="RuleBase" id="RU362075"/>
    </source>
</evidence>
<dbReference type="EMBL" id="WJXB01000004">
    <property type="protein sequence ID" value="MRN54222.1"/>
    <property type="molecule type" value="Genomic_DNA"/>
</dbReference>
<name>A0A7X2H641_9BACL</name>
<organism evidence="7 8">
    <name type="scientific">Paenibacillus monticola</name>
    <dbReference type="NCBI Taxonomy" id="2666075"/>
    <lineage>
        <taxon>Bacteria</taxon>
        <taxon>Bacillati</taxon>
        <taxon>Bacillota</taxon>
        <taxon>Bacilli</taxon>
        <taxon>Bacillales</taxon>
        <taxon>Paenibacillaceae</taxon>
        <taxon>Paenibacillus</taxon>
    </lineage>
</organism>
<evidence type="ECO:0000256" key="1">
    <source>
        <dbReference type="ARBA" id="ARBA00004829"/>
    </source>
</evidence>
<dbReference type="RefSeq" id="WP_338115826.1">
    <property type="nucleotide sequence ID" value="NZ_WJXB01000004.1"/>
</dbReference>
<dbReference type="InterPro" id="IPR036188">
    <property type="entry name" value="FAD/NAD-bd_sf"/>
</dbReference>
<gene>
    <name evidence="7" type="primary">crtI</name>
    <name evidence="7" type="ORF">GJB61_14640</name>
</gene>
<keyword evidence="8" id="KW-1185">Reference proteome</keyword>
<dbReference type="PANTHER" id="PTHR43734">
    <property type="entry name" value="PHYTOENE DESATURASE"/>
    <property type="match status" value="1"/>
</dbReference>
<dbReference type="Pfam" id="PF01593">
    <property type="entry name" value="Amino_oxidase"/>
    <property type="match status" value="1"/>
</dbReference>
<dbReference type="GO" id="GO:0016117">
    <property type="term" value="P:carotenoid biosynthetic process"/>
    <property type="evidence" value="ECO:0007669"/>
    <property type="project" value="UniProtKB-KW"/>
</dbReference>
<evidence type="ECO:0000256" key="3">
    <source>
        <dbReference type="ARBA" id="ARBA00023002"/>
    </source>
</evidence>
<keyword evidence="3 5" id="KW-0560">Oxidoreductase</keyword>
<dbReference type="SUPFAM" id="SSF51905">
    <property type="entry name" value="FAD/NAD(P)-binding domain"/>
    <property type="match status" value="1"/>
</dbReference>
<evidence type="ECO:0000259" key="6">
    <source>
        <dbReference type="Pfam" id="PF01593"/>
    </source>
</evidence>
<dbReference type="InterPro" id="IPR002937">
    <property type="entry name" value="Amino_oxidase"/>
</dbReference>
<sequence>MSRVAIVGGGIGGLTAALLLSRIGQEVTLYERASQVGGRVAFEEHGPYRIDRGPTIVLLPDMLRSILEEGGLPPESVELLRCDPLYRVHFKSGRTLTKVNGIQEQAAEVERCFPGEGKGFIRFMHDMSILYPLGKASFLERGFKSRSEFFSFGNLSLMVRLQAYKSLKEAVGRYFQSEELKDAFSLQSLYIGGAPFRTPGIYTMLPYAEQAFGIWMLKGGYGELPRIMLRELKSRGVTIHTHTEVQSLLVSGGQCHGVVIEGEAISYDAVLYNGDFPHLEGLLPQGVTKKVRNTQKASQPQLLTRTDSSPALNQPASKFLPSSGCLLIYVAASKRWEESLTHQFFLPDSLNDSLREVFDRNIIPDKPSYYVFNPAALDESAAPPGESILYFLVPVPAAQEINWETAAGPLADKVLADAESRGFPGLADSMVWRKVRTPMDAKQEGMFGGGSFGIAPVLSQSGVFRPQPKPFKIEGLYAAGASVHPGGGVPIVMQGARLAVHELIKELSINEGRRIAKV</sequence>
<comment type="similarity">
    <text evidence="4">Belongs to the carotenoid/retinoid oxidoreductase family. CrtN subfamily.</text>
</comment>
<evidence type="ECO:0000256" key="4">
    <source>
        <dbReference type="ARBA" id="ARBA00038322"/>
    </source>
</evidence>
<evidence type="ECO:0000256" key="2">
    <source>
        <dbReference type="ARBA" id="ARBA00022746"/>
    </source>
</evidence>
<dbReference type="InterPro" id="IPR014105">
    <property type="entry name" value="Carotenoid/retinoid_OxRdtase"/>
</dbReference>
<dbReference type="NCBIfam" id="TIGR02734">
    <property type="entry name" value="crtI_fam"/>
    <property type="match status" value="1"/>
</dbReference>
<dbReference type="GO" id="GO:0016491">
    <property type="term" value="F:oxidoreductase activity"/>
    <property type="evidence" value="ECO:0007669"/>
    <property type="project" value="UniProtKB-KW"/>
</dbReference>
<reference evidence="7 8" key="1">
    <citation type="submission" date="2019-11" db="EMBL/GenBank/DDBJ databases">
        <title>Paenibacillus monticola sp. nov., a novel PGPR strain isolated from mountain sample in China.</title>
        <authorList>
            <person name="Zhao Q."/>
            <person name="Li H.-P."/>
            <person name="Zhang J.-L."/>
        </authorList>
    </citation>
    <scope>NUCLEOTIDE SEQUENCE [LARGE SCALE GENOMIC DNA]</scope>
    <source>
        <strain evidence="7 8">LC-T2</strain>
    </source>
</reference>
<evidence type="ECO:0000313" key="8">
    <source>
        <dbReference type="Proteomes" id="UP000463051"/>
    </source>
</evidence>
<dbReference type="AlphaFoldDB" id="A0A7X2H641"/>
<proteinExistence type="inferred from homology"/>
<dbReference type="Proteomes" id="UP000463051">
    <property type="component" value="Unassembled WGS sequence"/>
</dbReference>
<keyword evidence="2 5" id="KW-0125">Carotenoid biosynthesis</keyword>
<dbReference type="Gene3D" id="3.50.50.60">
    <property type="entry name" value="FAD/NAD(P)-binding domain"/>
    <property type="match status" value="2"/>
</dbReference>
<dbReference type="PANTHER" id="PTHR43734:SF1">
    <property type="entry name" value="PHYTOENE DESATURASE"/>
    <property type="match status" value="1"/>
</dbReference>
<dbReference type="PRINTS" id="PR00419">
    <property type="entry name" value="ADXRDTASE"/>
</dbReference>
<protein>
    <submittedName>
        <fullName evidence="7">Phytoene desaturase</fullName>
    </submittedName>
</protein>
<accession>A0A7X2H641</accession>